<dbReference type="CDD" id="cd15421">
    <property type="entry name" value="7tmA_OR2T-like"/>
    <property type="match status" value="1"/>
</dbReference>
<gene>
    <name evidence="12" type="primary">LOC114042467</name>
</gene>
<keyword evidence="7 10" id="KW-0472">Membrane</keyword>
<evidence type="ECO:0000313" key="12">
    <source>
        <dbReference type="Ensembl" id="ENSVURP00010010057.1"/>
    </source>
</evidence>
<dbReference type="OMA" id="CVPFMYT"/>
<comment type="similarity">
    <text evidence="9">Belongs to the G-protein coupled receptor 1 family.</text>
</comment>
<proteinExistence type="inferred from homology"/>
<feature type="transmembrane region" description="Helical" evidence="10">
    <location>
        <begin position="204"/>
        <end position="224"/>
    </location>
</feature>
<feature type="transmembrane region" description="Helical" evidence="10">
    <location>
        <begin position="98"/>
        <end position="119"/>
    </location>
</feature>
<evidence type="ECO:0000256" key="4">
    <source>
        <dbReference type="ARBA" id="ARBA00022692"/>
    </source>
</evidence>
<protein>
    <recommendedName>
        <fullName evidence="10">Olfactory receptor</fullName>
    </recommendedName>
</protein>
<dbReference type="Gene3D" id="1.20.1070.10">
    <property type="entry name" value="Rhodopsin 7-helix transmembrane proteins"/>
    <property type="match status" value="1"/>
</dbReference>
<dbReference type="GO" id="GO:0004930">
    <property type="term" value="F:G protein-coupled receptor activity"/>
    <property type="evidence" value="ECO:0007669"/>
    <property type="project" value="UniProtKB-KW"/>
</dbReference>
<dbReference type="SUPFAM" id="SSF81321">
    <property type="entry name" value="Family A G protein-coupled receptor-like"/>
    <property type="match status" value="1"/>
</dbReference>
<evidence type="ECO:0000256" key="8">
    <source>
        <dbReference type="ARBA" id="ARBA00023224"/>
    </source>
</evidence>
<dbReference type="GO" id="GO:0004984">
    <property type="term" value="F:olfactory receptor activity"/>
    <property type="evidence" value="ECO:0007669"/>
    <property type="project" value="InterPro"/>
</dbReference>
<dbReference type="PROSITE" id="PS00237">
    <property type="entry name" value="G_PROTEIN_RECEP_F1_1"/>
    <property type="match status" value="1"/>
</dbReference>
<keyword evidence="6 10" id="KW-1133">Transmembrane helix</keyword>
<evidence type="ECO:0000256" key="3">
    <source>
        <dbReference type="ARBA" id="ARBA00022606"/>
    </source>
</evidence>
<keyword evidence="3 10" id="KW-0716">Sensory transduction</keyword>
<dbReference type="Ensembl" id="ENSVURT00010011397.1">
    <property type="protein sequence ID" value="ENSVURP00010010057.1"/>
    <property type="gene ID" value="ENSVURG00010007766.1"/>
</dbReference>
<feature type="transmembrane region" description="Helical" evidence="10">
    <location>
        <begin position="140"/>
        <end position="161"/>
    </location>
</feature>
<sequence length="312" mass="35576">MEGWNQTTSGFFLLGLFPPTKIGLLLFLLVILIFLIAFLGNSTMILLIWMDHHLHTPMYFLLSQLSLMDLMYICSTVPKMAVNFLSGDNSISLVACGFQSFCFLLITGGEWFLLASMAIDRYVVICHPLHYPILMNKRMCLLMIAGSWVTSSINSICHTVYVLSMPYCKSRIINHFFCDIPAMVPLACMDTWAYEYTVFFSTNLFLFVPFLGIMASYSQVLYAVHLMRSTQGRKKAFTTCSTHLTVVTFYCVPFMYTYLRPPSLCSPEEDKNLSVICTILTPMLNPIIYSLRNKEILGAFQRILGRSLFQKV</sequence>
<dbReference type="GeneTree" id="ENSGT01150000286923"/>
<evidence type="ECO:0000256" key="2">
    <source>
        <dbReference type="ARBA" id="ARBA00022475"/>
    </source>
</evidence>
<evidence type="ECO:0000259" key="11">
    <source>
        <dbReference type="PROSITE" id="PS50262"/>
    </source>
</evidence>
<dbReference type="InterPro" id="IPR000725">
    <property type="entry name" value="Olfact_rcpt"/>
</dbReference>
<dbReference type="InterPro" id="IPR000276">
    <property type="entry name" value="GPCR_Rhodpsn"/>
</dbReference>
<feature type="domain" description="G-protein coupled receptors family 1 profile" evidence="11">
    <location>
        <begin position="40"/>
        <end position="289"/>
    </location>
</feature>
<keyword evidence="9" id="KW-0675">Receptor</keyword>
<dbReference type="FunFam" id="1.20.1070.10:FF:000008">
    <property type="entry name" value="Olfactory receptor"/>
    <property type="match status" value="1"/>
</dbReference>
<evidence type="ECO:0000256" key="5">
    <source>
        <dbReference type="ARBA" id="ARBA00022725"/>
    </source>
</evidence>
<keyword evidence="2 10" id="KW-1003">Cell membrane</keyword>
<keyword evidence="13" id="KW-1185">Reference proteome</keyword>
<dbReference type="Pfam" id="PF13853">
    <property type="entry name" value="7tm_4"/>
    <property type="match status" value="1"/>
</dbReference>
<dbReference type="GO" id="GO:0005886">
    <property type="term" value="C:plasma membrane"/>
    <property type="evidence" value="ECO:0007669"/>
    <property type="project" value="UniProtKB-SubCell"/>
</dbReference>
<comment type="subcellular location">
    <subcellularLocation>
        <location evidence="1 10">Cell membrane</location>
        <topology evidence="1 10">Multi-pass membrane protein</topology>
    </subcellularLocation>
</comment>
<name>A0A4X2KLK9_VOMUR</name>
<dbReference type="PRINTS" id="PR00237">
    <property type="entry name" value="GPCRRHODOPSN"/>
</dbReference>
<feature type="transmembrane region" description="Helical" evidence="10">
    <location>
        <begin position="59"/>
        <end position="78"/>
    </location>
</feature>
<dbReference type="PANTHER" id="PTHR26453">
    <property type="entry name" value="OLFACTORY RECEPTOR"/>
    <property type="match status" value="1"/>
</dbReference>
<dbReference type="Proteomes" id="UP000314987">
    <property type="component" value="Unassembled WGS sequence"/>
</dbReference>
<evidence type="ECO:0000313" key="13">
    <source>
        <dbReference type="Proteomes" id="UP000314987"/>
    </source>
</evidence>
<dbReference type="STRING" id="29139.ENSVURP00010010057"/>
<evidence type="ECO:0000256" key="7">
    <source>
        <dbReference type="ARBA" id="ARBA00023136"/>
    </source>
</evidence>
<keyword evidence="8 9" id="KW-0807">Transducer</keyword>
<feature type="transmembrane region" description="Helical" evidence="10">
    <location>
        <begin position="22"/>
        <end position="47"/>
    </location>
</feature>
<keyword evidence="5 10" id="KW-0552">Olfaction</keyword>
<keyword evidence="9" id="KW-0297">G-protein coupled receptor</keyword>
<dbReference type="InterPro" id="IPR017452">
    <property type="entry name" value="GPCR_Rhodpsn_7TM"/>
</dbReference>
<organism evidence="12 13">
    <name type="scientific">Vombatus ursinus</name>
    <name type="common">Common wombat</name>
    <dbReference type="NCBI Taxonomy" id="29139"/>
    <lineage>
        <taxon>Eukaryota</taxon>
        <taxon>Metazoa</taxon>
        <taxon>Chordata</taxon>
        <taxon>Craniata</taxon>
        <taxon>Vertebrata</taxon>
        <taxon>Euteleostomi</taxon>
        <taxon>Mammalia</taxon>
        <taxon>Metatheria</taxon>
        <taxon>Diprotodontia</taxon>
        <taxon>Vombatidae</taxon>
        <taxon>Vombatus</taxon>
    </lineage>
</organism>
<keyword evidence="4 9" id="KW-0812">Transmembrane</keyword>
<dbReference type="PROSITE" id="PS50262">
    <property type="entry name" value="G_PROTEIN_RECEP_F1_2"/>
    <property type="match status" value="1"/>
</dbReference>
<dbReference type="AlphaFoldDB" id="A0A4X2KLK9"/>
<accession>A0A4X2KLK9</accession>
<evidence type="ECO:0000256" key="10">
    <source>
        <dbReference type="RuleBase" id="RU363047"/>
    </source>
</evidence>
<reference evidence="12" key="2">
    <citation type="submission" date="2025-08" db="UniProtKB">
        <authorList>
            <consortium name="Ensembl"/>
        </authorList>
    </citation>
    <scope>IDENTIFICATION</scope>
</reference>
<evidence type="ECO:0000256" key="9">
    <source>
        <dbReference type="RuleBase" id="RU000688"/>
    </source>
</evidence>
<reference evidence="12" key="3">
    <citation type="submission" date="2025-09" db="UniProtKB">
        <authorList>
            <consortium name="Ensembl"/>
        </authorList>
    </citation>
    <scope>IDENTIFICATION</scope>
</reference>
<evidence type="ECO:0000256" key="1">
    <source>
        <dbReference type="ARBA" id="ARBA00004651"/>
    </source>
</evidence>
<dbReference type="OrthoDB" id="9965271at2759"/>
<dbReference type="PRINTS" id="PR00245">
    <property type="entry name" value="OLFACTORYR"/>
</dbReference>
<evidence type="ECO:0000256" key="6">
    <source>
        <dbReference type="ARBA" id="ARBA00022989"/>
    </source>
</evidence>
<reference evidence="13" key="1">
    <citation type="submission" date="2018-12" db="EMBL/GenBank/DDBJ databases">
        <authorList>
            <person name="Yazar S."/>
        </authorList>
    </citation>
    <scope>NUCLEOTIDE SEQUENCE [LARGE SCALE GENOMIC DNA]</scope>
</reference>